<evidence type="ECO:0000313" key="8">
    <source>
        <dbReference type="EMBL" id="CCI54799.1"/>
    </source>
</evidence>
<comment type="caution">
    <text evidence="8">The sequence shown here is derived from an EMBL/GenBank/DDBJ whole genome shotgun (WGS) entry which is preliminary data.</text>
</comment>
<proteinExistence type="predicted"/>
<protein>
    <submittedName>
        <fullName evidence="8">Putative Copper resistance protein CopC</fullName>
    </submittedName>
</protein>
<dbReference type="InterPro" id="IPR014756">
    <property type="entry name" value="Ig_E-set"/>
</dbReference>
<dbReference type="Pfam" id="PF04234">
    <property type="entry name" value="CopC"/>
    <property type="match status" value="1"/>
</dbReference>
<evidence type="ECO:0000256" key="3">
    <source>
        <dbReference type="ARBA" id="ARBA00022729"/>
    </source>
</evidence>
<keyword evidence="6" id="KW-0812">Transmembrane</keyword>
<gene>
    <name evidence="8" type="ORF">BN13_820020</name>
</gene>
<keyword evidence="3" id="KW-0732">Signal</keyword>
<dbReference type="InterPro" id="IPR014755">
    <property type="entry name" value="Cu-Rt/internalin_Ig-like"/>
</dbReference>
<dbReference type="GO" id="GO:0030313">
    <property type="term" value="C:cell envelope"/>
    <property type="evidence" value="ECO:0007669"/>
    <property type="project" value="UniProtKB-SubCell"/>
</dbReference>
<keyword evidence="6" id="KW-0472">Membrane</keyword>
<dbReference type="SUPFAM" id="SSF81296">
    <property type="entry name" value="E set domains"/>
    <property type="match status" value="1"/>
</dbReference>
<dbReference type="GO" id="GO:0042597">
    <property type="term" value="C:periplasmic space"/>
    <property type="evidence" value="ECO:0007669"/>
    <property type="project" value="InterPro"/>
</dbReference>
<feature type="region of interest" description="Disordered" evidence="5">
    <location>
        <begin position="137"/>
        <end position="188"/>
    </location>
</feature>
<sequence length="225" mass="21957">MLTNVRSFVRAAVAVVALMTLAVVTGVAGAGSAYAHTELLTSTPAANAKVEAPTEVTLGFSEDIKTEFATVQVTDGEGLSVADGDARVSGPDLTQALRTPVHAGTYLVAYKVTSADGHPVSGSFSFTVVEAASSATSTSSTSSAASSAASSATSTTPSATATTPDPRPMSASSTSASNTESVSGEGGSGASLVPIGAAILAVILVVGAAVVAGRRRGRGGAGPLR</sequence>
<evidence type="ECO:0000256" key="2">
    <source>
        <dbReference type="ARBA" id="ARBA00022723"/>
    </source>
</evidence>
<accession>A0A077MDQ4</accession>
<organism evidence="8 9">
    <name type="scientific">Nostocoides jenkinsii Ben 74</name>
    <dbReference type="NCBI Taxonomy" id="1193518"/>
    <lineage>
        <taxon>Bacteria</taxon>
        <taxon>Bacillati</taxon>
        <taxon>Actinomycetota</taxon>
        <taxon>Actinomycetes</taxon>
        <taxon>Micrococcales</taxon>
        <taxon>Intrasporangiaceae</taxon>
        <taxon>Nostocoides</taxon>
    </lineage>
</organism>
<dbReference type="AlphaFoldDB" id="A0A077MDQ4"/>
<dbReference type="InterPro" id="IPR032694">
    <property type="entry name" value="CopC/D"/>
</dbReference>
<reference evidence="8 9" key="1">
    <citation type="journal article" date="2013" name="ISME J.">
        <title>A metabolic model for members of the genus Tetrasphaera involved in enhanced biological phosphorus removal.</title>
        <authorList>
            <person name="Kristiansen R."/>
            <person name="Nguyen H.T.T."/>
            <person name="Saunders A.M."/>
            <person name="Nielsen J.L."/>
            <person name="Wimmer R."/>
            <person name="Le V.Q."/>
            <person name="McIlroy S.J."/>
            <person name="Petrovski S."/>
            <person name="Seviour R.J."/>
            <person name="Calteau A."/>
            <person name="Nielsen K.L."/>
            <person name="Nielsen P.H."/>
        </authorList>
    </citation>
    <scope>NUCLEOTIDE SEQUENCE [LARGE SCALE GENOMIC DNA]</scope>
    <source>
        <strain evidence="8 9">Ben 74</strain>
    </source>
</reference>
<dbReference type="Gene3D" id="2.60.40.1220">
    <property type="match status" value="1"/>
</dbReference>
<evidence type="ECO:0000256" key="6">
    <source>
        <dbReference type="SAM" id="Phobius"/>
    </source>
</evidence>
<comment type="subcellular location">
    <subcellularLocation>
        <location evidence="1">Cell envelope</location>
    </subcellularLocation>
</comment>
<keyword evidence="6" id="KW-1133">Transmembrane helix</keyword>
<dbReference type="GO" id="GO:0005507">
    <property type="term" value="F:copper ion binding"/>
    <property type="evidence" value="ECO:0007669"/>
    <property type="project" value="InterPro"/>
</dbReference>
<evidence type="ECO:0000256" key="4">
    <source>
        <dbReference type="ARBA" id="ARBA00023008"/>
    </source>
</evidence>
<evidence type="ECO:0000313" key="9">
    <source>
        <dbReference type="Proteomes" id="UP000035720"/>
    </source>
</evidence>
<dbReference type="PANTHER" id="PTHR34820">
    <property type="entry name" value="INNER MEMBRANE PROTEIN YEBZ"/>
    <property type="match status" value="1"/>
</dbReference>
<dbReference type="GO" id="GO:0046688">
    <property type="term" value="P:response to copper ion"/>
    <property type="evidence" value="ECO:0007669"/>
    <property type="project" value="InterPro"/>
</dbReference>
<evidence type="ECO:0000256" key="5">
    <source>
        <dbReference type="SAM" id="MobiDB-lite"/>
    </source>
</evidence>
<dbReference type="GO" id="GO:0006825">
    <property type="term" value="P:copper ion transport"/>
    <property type="evidence" value="ECO:0007669"/>
    <property type="project" value="InterPro"/>
</dbReference>
<dbReference type="Proteomes" id="UP000035720">
    <property type="component" value="Unassembled WGS sequence"/>
</dbReference>
<name>A0A077MDQ4_9MICO</name>
<keyword evidence="4" id="KW-0186">Copper</keyword>
<dbReference type="PANTHER" id="PTHR34820:SF4">
    <property type="entry name" value="INNER MEMBRANE PROTEIN YEBZ"/>
    <property type="match status" value="1"/>
</dbReference>
<keyword evidence="9" id="KW-1185">Reference proteome</keyword>
<evidence type="ECO:0000256" key="1">
    <source>
        <dbReference type="ARBA" id="ARBA00004196"/>
    </source>
</evidence>
<feature type="domain" description="CopC" evidence="7">
    <location>
        <begin position="36"/>
        <end position="128"/>
    </location>
</feature>
<dbReference type="STRING" id="1193518.BN13_820020"/>
<dbReference type="InterPro" id="IPR007348">
    <property type="entry name" value="CopC_dom"/>
</dbReference>
<dbReference type="RefSeq" id="WP_048547434.1">
    <property type="nucleotide sequence ID" value="NZ_HF571038.1"/>
</dbReference>
<dbReference type="GO" id="GO:0005886">
    <property type="term" value="C:plasma membrane"/>
    <property type="evidence" value="ECO:0007669"/>
    <property type="project" value="TreeGrafter"/>
</dbReference>
<dbReference type="EMBL" id="CAJC01000197">
    <property type="protein sequence ID" value="CCI54799.1"/>
    <property type="molecule type" value="Genomic_DNA"/>
</dbReference>
<evidence type="ECO:0000259" key="7">
    <source>
        <dbReference type="Pfam" id="PF04234"/>
    </source>
</evidence>
<keyword evidence="2" id="KW-0479">Metal-binding</keyword>
<feature type="compositionally biased region" description="Low complexity" evidence="5">
    <location>
        <begin position="137"/>
        <end position="183"/>
    </location>
</feature>
<feature type="transmembrane region" description="Helical" evidence="6">
    <location>
        <begin position="192"/>
        <end position="212"/>
    </location>
</feature>